<keyword evidence="3 7" id="KW-0805">Transcription regulation</keyword>
<reference evidence="11" key="1">
    <citation type="submission" date="2021-01" db="EMBL/GenBank/DDBJ databases">
        <authorList>
            <person name="Corre E."/>
            <person name="Pelletier E."/>
            <person name="Niang G."/>
            <person name="Scheremetjew M."/>
            <person name="Finn R."/>
            <person name="Kale V."/>
            <person name="Holt S."/>
            <person name="Cochrane G."/>
            <person name="Meng A."/>
            <person name="Brown T."/>
            <person name="Cohen L."/>
        </authorList>
    </citation>
    <scope>NUCLEOTIDE SEQUENCE</scope>
    <source>
        <strain evidence="11">CCMP 2712</strain>
    </source>
</reference>
<feature type="domain" description="E2F/DP family winged-helix DNA-binding" evidence="10">
    <location>
        <begin position="159"/>
        <end position="235"/>
    </location>
</feature>
<sequence>MGSSLNEKRAQEVVGSMMKEVRAENWIHNLGLDELSVFSSCTSSQGPDGGVVNMGQGTIGMSSNGLKRKQEDLDPSQRKSRHAQYQVQGNNPDEIAIQGILHLDGTKPDRAADPSLQHLPQSPEAQDQEQVMHEDQDYSQEFPAAASSQLESHPSPGPRRDKGLRSFSLKVCQKVEERELTTYNEVADELVKEFKMDQSIVFDEKNIRRRIYDALNVLMAMDIITRDRKNIRWKGFPVTNDETRDSTMSRITALEKSIRKKSREIEQKASHFISLKNIVKRNSEQGAAETAEADKCKLQIPFVVAQTKDIHDVELEIHTDRKRASLYFSNKFELHDDKSILDFMEMDKVEDEESLRQAFPSCPEISQFLLKRRPSIVRKPP</sequence>
<dbReference type="AlphaFoldDB" id="A0A7S4KY39"/>
<evidence type="ECO:0000256" key="6">
    <source>
        <dbReference type="ARBA" id="ARBA00023242"/>
    </source>
</evidence>
<dbReference type="EMBL" id="HBKN01025501">
    <property type="protein sequence ID" value="CAE2308258.1"/>
    <property type="molecule type" value="Transcribed_RNA"/>
</dbReference>
<dbReference type="GO" id="GO:0005634">
    <property type="term" value="C:nucleus"/>
    <property type="evidence" value="ECO:0007669"/>
    <property type="project" value="UniProtKB-SubCell"/>
</dbReference>
<evidence type="ECO:0000259" key="10">
    <source>
        <dbReference type="SMART" id="SM01372"/>
    </source>
</evidence>
<dbReference type="InterPro" id="IPR036388">
    <property type="entry name" value="WH-like_DNA-bd_sf"/>
</dbReference>
<dbReference type="SUPFAM" id="SSF46785">
    <property type="entry name" value="Winged helix' DNA-binding domain"/>
    <property type="match status" value="1"/>
</dbReference>
<dbReference type="InterPro" id="IPR038168">
    <property type="entry name" value="TF_DP_C_sf"/>
</dbReference>
<keyword evidence="5 7" id="KW-0804">Transcription</keyword>
<dbReference type="InterPro" id="IPR003316">
    <property type="entry name" value="E2F_WHTH_DNA-bd_dom"/>
</dbReference>
<evidence type="ECO:0000256" key="3">
    <source>
        <dbReference type="ARBA" id="ARBA00023015"/>
    </source>
</evidence>
<organism evidence="11">
    <name type="scientific">Guillardia theta</name>
    <name type="common">Cryptophyte</name>
    <name type="synonym">Cryptomonas phi</name>
    <dbReference type="NCBI Taxonomy" id="55529"/>
    <lineage>
        <taxon>Eukaryota</taxon>
        <taxon>Cryptophyceae</taxon>
        <taxon>Pyrenomonadales</taxon>
        <taxon>Geminigeraceae</taxon>
        <taxon>Guillardia</taxon>
    </lineage>
</organism>
<dbReference type="InterPro" id="IPR036390">
    <property type="entry name" value="WH_DNA-bd_sf"/>
</dbReference>
<feature type="domain" description="Transcription factor DP C-terminal" evidence="9">
    <location>
        <begin position="249"/>
        <end position="375"/>
    </location>
</feature>
<comment type="subcellular location">
    <subcellularLocation>
        <location evidence="1 7">Nucleus</location>
    </subcellularLocation>
</comment>
<dbReference type="InterPro" id="IPR014889">
    <property type="entry name" value="Transc_factor_DP_C"/>
</dbReference>
<dbReference type="InterPro" id="IPR037241">
    <property type="entry name" value="E2F-DP_heterodim"/>
</dbReference>
<dbReference type="SMART" id="SM01372">
    <property type="entry name" value="E2F_TDP"/>
    <property type="match status" value="1"/>
</dbReference>
<dbReference type="Pfam" id="PF08781">
    <property type="entry name" value="DP"/>
    <property type="match status" value="1"/>
</dbReference>
<dbReference type="InterPro" id="IPR015648">
    <property type="entry name" value="Transcrpt_fac_DP"/>
</dbReference>
<accession>A0A7S4KY39</accession>
<comment type="similarity">
    <text evidence="2 7">Belongs to the E2F/DP family.</text>
</comment>
<keyword evidence="4 7" id="KW-0238">DNA-binding</keyword>
<dbReference type="SMART" id="SM01138">
    <property type="entry name" value="DP"/>
    <property type="match status" value="1"/>
</dbReference>
<evidence type="ECO:0000256" key="4">
    <source>
        <dbReference type="ARBA" id="ARBA00023125"/>
    </source>
</evidence>
<evidence type="ECO:0000256" key="8">
    <source>
        <dbReference type="SAM" id="MobiDB-lite"/>
    </source>
</evidence>
<dbReference type="Gene3D" id="1.10.10.10">
    <property type="entry name" value="Winged helix-like DNA-binding domain superfamily/Winged helix DNA-binding domain"/>
    <property type="match status" value="1"/>
</dbReference>
<proteinExistence type="inferred from homology"/>
<feature type="compositionally biased region" description="Polar residues" evidence="8">
    <location>
        <begin position="55"/>
        <end position="65"/>
    </location>
</feature>
<feature type="compositionally biased region" description="Basic and acidic residues" evidence="8">
    <location>
        <begin position="68"/>
        <end position="77"/>
    </location>
</feature>
<evidence type="ECO:0000256" key="7">
    <source>
        <dbReference type="RuleBase" id="RU003796"/>
    </source>
</evidence>
<feature type="compositionally biased region" description="Polar residues" evidence="8">
    <location>
        <begin position="118"/>
        <end position="129"/>
    </location>
</feature>
<name>A0A7S4KY39_GUITH</name>
<dbReference type="GO" id="GO:0051726">
    <property type="term" value="P:regulation of cell cycle"/>
    <property type="evidence" value="ECO:0007669"/>
    <property type="project" value="InterPro"/>
</dbReference>
<dbReference type="GO" id="GO:0000977">
    <property type="term" value="F:RNA polymerase II transcription regulatory region sequence-specific DNA binding"/>
    <property type="evidence" value="ECO:0007669"/>
    <property type="project" value="TreeGrafter"/>
</dbReference>
<protein>
    <recommendedName>
        <fullName evidence="12">E2F/DP family winged-helix DNA-binding domain-containing protein</fullName>
    </recommendedName>
</protein>
<dbReference type="CDD" id="cd14458">
    <property type="entry name" value="DP_DD"/>
    <property type="match status" value="1"/>
</dbReference>
<evidence type="ECO:0000313" key="11">
    <source>
        <dbReference type="EMBL" id="CAE2308258.1"/>
    </source>
</evidence>
<dbReference type="PANTHER" id="PTHR12548:SF9">
    <property type="entry name" value="TRANSCRIPTION FACTOR DP"/>
    <property type="match status" value="1"/>
</dbReference>
<dbReference type="SUPFAM" id="SSF144074">
    <property type="entry name" value="E2F-DP heterodimerization region"/>
    <property type="match status" value="1"/>
</dbReference>
<keyword evidence="6 7" id="KW-0539">Nucleus</keyword>
<dbReference type="GO" id="GO:0000981">
    <property type="term" value="F:DNA-binding transcription factor activity, RNA polymerase II-specific"/>
    <property type="evidence" value="ECO:0007669"/>
    <property type="project" value="TreeGrafter"/>
</dbReference>
<dbReference type="FunFam" id="1.10.10.10:FF:000360">
    <property type="entry name" value="Transcription factor Dp-1, a"/>
    <property type="match status" value="1"/>
</dbReference>
<evidence type="ECO:0000256" key="2">
    <source>
        <dbReference type="ARBA" id="ARBA00010940"/>
    </source>
</evidence>
<evidence type="ECO:0000256" key="1">
    <source>
        <dbReference type="ARBA" id="ARBA00004123"/>
    </source>
</evidence>
<dbReference type="Pfam" id="PF02319">
    <property type="entry name" value="WHD_E2F_TDP"/>
    <property type="match status" value="1"/>
</dbReference>
<evidence type="ECO:0000259" key="9">
    <source>
        <dbReference type="SMART" id="SM01138"/>
    </source>
</evidence>
<dbReference type="GO" id="GO:0005667">
    <property type="term" value="C:transcription regulator complex"/>
    <property type="evidence" value="ECO:0007669"/>
    <property type="project" value="InterPro"/>
</dbReference>
<dbReference type="PANTHER" id="PTHR12548">
    <property type="entry name" value="TRANSCRIPTION FACTOR DP"/>
    <property type="match status" value="1"/>
</dbReference>
<gene>
    <name evidence="11" type="ORF">GTHE00462_LOCUS19838</name>
</gene>
<evidence type="ECO:0000256" key="5">
    <source>
        <dbReference type="ARBA" id="ARBA00023163"/>
    </source>
</evidence>
<dbReference type="Gene3D" id="1.20.140.80">
    <property type="entry name" value="Transcription factor DP"/>
    <property type="match status" value="1"/>
</dbReference>
<feature type="region of interest" description="Disordered" evidence="8">
    <location>
        <begin position="105"/>
        <end position="165"/>
    </location>
</feature>
<evidence type="ECO:0008006" key="12">
    <source>
        <dbReference type="Google" id="ProtNLM"/>
    </source>
</evidence>
<dbReference type="OMA" id="IVQVNEF"/>
<feature type="region of interest" description="Disordered" evidence="8">
    <location>
        <begin position="42"/>
        <end position="93"/>
    </location>
</feature>